<organism evidence="1 2">
    <name type="scientific">Enterobacter hormaechei</name>
    <dbReference type="NCBI Taxonomy" id="158836"/>
    <lineage>
        <taxon>Bacteria</taxon>
        <taxon>Pseudomonadati</taxon>
        <taxon>Pseudomonadota</taxon>
        <taxon>Gammaproteobacteria</taxon>
        <taxon>Enterobacterales</taxon>
        <taxon>Enterobacteriaceae</taxon>
        <taxon>Enterobacter</taxon>
        <taxon>Enterobacter cloacae complex</taxon>
    </lineage>
</organism>
<reference evidence="1 2" key="1">
    <citation type="submission" date="2016-03" db="EMBL/GenBank/DDBJ databases">
        <authorList>
            <consortium name="Pathogen Informatics"/>
        </authorList>
    </citation>
    <scope>NUCLEOTIDE SEQUENCE [LARGE SCALE GENOMIC DNA]</scope>
    <source>
        <strain evidence="2">e1424</strain>
    </source>
</reference>
<gene>
    <name evidence="1" type="ORF">SAMEA2273352_04856</name>
</gene>
<comment type="caution">
    <text evidence="1">The sequence shown here is derived from an EMBL/GenBank/DDBJ whole genome shotgun (WGS) entry which is preliminary data.</text>
</comment>
<dbReference type="AlphaFoldDB" id="A0A822X205"/>
<evidence type="ECO:0000313" key="2">
    <source>
        <dbReference type="Proteomes" id="UP000076205"/>
    </source>
</evidence>
<protein>
    <submittedName>
        <fullName evidence="1">Uncharacterized protein</fullName>
    </submittedName>
</protein>
<proteinExistence type="predicted"/>
<dbReference type="Proteomes" id="UP000076205">
    <property type="component" value="Unassembled WGS sequence"/>
</dbReference>
<evidence type="ECO:0000313" key="1">
    <source>
        <dbReference type="EMBL" id="CZY38635.1"/>
    </source>
</evidence>
<sequence length="29" mass="3490">MLGLFFLRNASQENPFKLDVHTAQFYFVR</sequence>
<accession>A0A822X205</accession>
<name>A0A822X205_9ENTR</name>
<dbReference type="EMBL" id="FJYW01000019">
    <property type="protein sequence ID" value="CZY38635.1"/>
    <property type="molecule type" value="Genomic_DNA"/>
</dbReference>